<keyword evidence="6" id="KW-1185">Reference proteome</keyword>
<dbReference type="GO" id="GO:0046872">
    <property type="term" value="F:metal ion binding"/>
    <property type="evidence" value="ECO:0007669"/>
    <property type="project" value="UniProtKB-KW"/>
</dbReference>
<reference evidence="5 6" key="1">
    <citation type="submission" date="2024-05" db="EMBL/GenBank/DDBJ databases">
        <title>Culex pipiens pipiens assembly and annotation.</title>
        <authorList>
            <person name="Alout H."/>
            <person name="Durand T."/>
        </authorList>
    </citation>
    <scope>NUCLEOTIDE SEQUENCE [LARGE SCALE GENOMIC DNA]</scope>
    <source>
        <strain evidence="5">HA-2024</strain>
        <tissue evidence="5">Whole body</tissue>
    </source>
</reference>
<sequence>IIEYENRIRQFSTPDKVFRYFATIQAPQGETVEVFMTPIDFLTSMTPGMKQPEGLGLDQYKRYDAKVS</sequence>
<comment type="subcellular location">
    <subcellularLocation>
        <location evidence="1">Mitochondrion inner membrane</location>
    </subcellularLocation>
</comment>
<dbReference type="EMBL" id="JBEHCU010004502">
    <property type="protein sequence ID" value="KAL1401584.1"/>
    <property type="molecule type" value="Genomic_DNA"/>
</dbReference>
<keyword evidence="4" id="KW-0472">Membrane</keyword>
<gene>
    <name evidence="5" type="ORF">pipiens_020010</name>
</gene>
<dbReference type="GO" id="GO:0005743">
    <property type="term" value="C:mitochondrial inner membrane"/>
    <property type="evidence" value="ECO:0007669"/>
    <property type="project" value="UniProtKB-SubCell"/>
</dbReference>
<name>A0ABD1DQ76_CULPP</name>
<proteinExistence type="predicted"/>
<dbReference type="PANTHER" id="PTHR12294">
    <property type="entry name" value="EF HAND DOMAIN FAMILY A1,A2-RELATED"/>
    <property type="match status" value="1"/>
</dbReference>
<evidence type="ECO:0000313" key="6">
    <source>
        <dbReference type="Proteomes" id="UP001562425"/>
    </source>
</evidence>
<evidence type="ECO:0000313" key="5">
    <source>
        <dbReference type="EMBL" id="KAL1401584.1"/>
    </source>
</evidence>
<evidence type="ECO:0000256" key="3">
    <source>
        <dbReference type="ARBA" id="ARBA00022737"/>
    </source>
</evidence>
<feature type="non-terminal residue" evidence="5">
    <location>
        <position position="1"/>
    </location>
</feature>
<dbReference type="PANTHER" id="PTHR12294:SF1">
    <property type="entry name" value="CALCIUM UPTAKE PROTEIN 1, MITOCHONDRIAL"/>
    <property type="match status" value="1"/>
</dbReference>
<evidence type="ECO:0000256" key="2">
    <source>
        <dbReference type="ARBA" id="ARBA00022723"/>
    </source>
</evidence>
<dbReference type="AlphaFoldDB" id="A0ABD1DQ76"/>
<dbReference type="Proteomes" id="UP001562425">
    <property type="component" value="Unassembled WGS sequence"/>
</dbReference>
<keyword evidence="3" id="KW-0677">Repeat</keyword>
<accession>A0ABD1DQ76</accession>
<comment type="caution">
    <text evidence="5">The sequence shown here is derived from an EMBL/GenBank/DDBJ whole genome shotgun (WGS) entry which is preliminary data.</text>
</comment>
<protein>
    <submittedName>
        <fullName evidence="5">Uncharacterized protein</fullName>
    </submittedName>
</protein>
<keyword evidence="2" id="KW-0479">Metal-binding</keyword>
<organism evidence="5 6">
    <name type="scientific">Culex pipiens pipiens</name>
    <name type="common">Northern house mosquito</name>
    <dbReference type="NCBI Taxonomy" id="38569"/>
    <lineage>
        <taxon>Eukaryota</taxon>
        <taxon>Metazoa</taxon>
        <taxon>Ecdysozoa</taxon>
        <taxon>Arthropoda</taxon>
        <taxon>Hexapoda</taxon>
        <taxon>Insecta</taxon>
        <taxon>Pterygota</taxon>
        <taxon>Neoptera</taxon>
        <taxon>Endopterygota</taxon>
        <taxon>Diptera</taxon>
        <taxon>Nematocera</taxon>
        <taxon>Culicoidea</taxon>
        <taxon>Culicidae</taxon>
        <taxon>Culicinae</taxon>
        <taxon>Culicini</taxon>
        <taxon>Culex</taxon>
        <taxon>Culex</taxon>
    </lineage>
</organism>
<evidence type="ECO:0000256" key="4">
    <source>
        <dbReference type="ARBA" id="ARBA00023136"/>
    </source>
</evidence>
<evidence type="ECO:0000256" key="1">
    <source>
        <dbReference type="ARBA" id="ARBA00004273"/>
    </source>
</evidence>
<dbReference type="InterPro" id="IPR039800">
    <property type="entry name" value="MICU1/2/3"/>
</dbReference>